<dbReference type="EMBL" id="BAABFT010000022">
    <property type="protein sequence ID" value="GAA4339055.1"/>
    <property type="molecule type" value="Genomic_DNA"/>
</dbReference>
<evidence type="ECO:0000313" key="2">
    <source>
        <dbReference type="Proteomes" id="UP001500582"/>
    </source>
</evidence>
<gene>
    <name evidence="1" type="ORF">GCM10023149_49500</name>
</gene>
<dbReference type="RefSeq" id="WP_345213903.1">
    <property type="nucleotide sequence ID" value="NZ_BAABFT010000022.1"/>
</dbReference>
<sequence>MKKGILLILGMLSLLACDNQDERLKNADPFYTEKSDFDLIRFPLIKPYEALSISDDTGWYVQNQEDSTASAVSIPGAKHINVIDSVVIIHAQKTLIEGQQINEGWFVLVPKIKVYKEFKSRQEFMKYVLSLQIKNIKMYSMNEAFQCFYNRDTLDWKQLNRSHQ</sequence>
<name>A0ABP8HGH9_9SPHI</name>
<evidence type="ECO:0000313" key="1">
    <source>
        <dbReference type="EMBL" id="GAA4339055.1"/>
    </source>
</evidence>
<protein>
    <submittedName>
        <fullName evidence="1">Uncharacterized protein</fullName>
    </submittedName>
</protein>
<dbReference type="PROSITE" id="PS51257">
    <property type="entry name" value="PROKAR_LIPOPROTEIN"/>
    <property type="match status" value="1"/>
</dbReference>
<dbReference type="Proteomes" id="UP001500582">
    <property type="component" value="Unassembled WGS sequence"/>
</dbReference>
<organism evidence="1 2">
    <name type="scientific">Mucilaginibacter gynuensis</name>
    <dbReference type="NCBI Taxonomy" id="1302236"/>
    <lineage>
        <taxon>Bacteria</taxon>
        <taxon>Pseudomonadati</taxon>
        <taxon>Bacteroidota</taxon>
        <taxon>Sphingobacteriia</taxon>
        <taxon>Sphingobacteriales</taxon>
        <taxon>Sphingobacteriaceae</taxon>
        <taxon>Mucilaginibacter</taxon>
    </lineage>
</organism>
<accession>A0ABP8HGH9</accession>
<proteinExistence type="predicted"/>
<comment type="caution">
    <text evidence="1">The sequence shown here is derived from an EMBL/GenBank/DDBJ whole genome shotgun (WGS) entry which is preliminary data.</text>
</comment>
<reference evidence="2" key="1">
    <citation type="journal article" date="2019" name="Int. J. Syst. Evol. Microbiol.">
        <title>The Global Catalogue of Microorganisms (GCM) 10K type strain sequencing project: providing services to taxonomists for standard genome sequencing and annotation.</title>
        <authorList>
            <consortium name="The Broad Institute Genomics Platform"/>
            <consortium name="The Broad Institute Genome Sequencing Center for Infectious Disease"/>
            <person name="Wu L."/>
            <person name="Ma J."/>
        </authorList>
    </citation>
    <scope>NUCLEOTIDE SEQUENCE [LARGE SCALE GENOMIC DNA]</scope>
    <source>
        <strain evidence="2">JCM 17705</strain>
    </source>
</reference>
<keyword evidence="2" id="KW-1185">Reference proteome</keyword>